<sequence>MQSLWKKCPHLAILLTLSSGLYTSKQIAQELFSCPEMLWFSPTTTNSVYDFNLESSRPVITWPGCSVGRGIIVSIVDRDKAAGVVELRSTLALPSFLATIILIKRAQHDNKSSNSSRNVGINIGDFQNLFNLDSPVNINKLSQMKVREHLKKLIRFYD</sequence>
<dbReference type="EMBL" id="JBFOLJ010000016">
    <property type="protein sequence ID" value="KAL2468912.1"/>
    <property type="molecule type" value="Genomic_DNA"/>
</dbReference>
<accession>A0ABD1PYA7</accession>
<dbReference type="Proteomes" id="UP001604277">
    <property type="component" value="Unassembled WGS sequence"/>
</dbReference>
<organism evidence="2 3">
    <name type="scientific">Forsythia ovata</name>
    <dbReference type="NCBI Taxonomy" id="205694"/>
    <lineage>
        <taxon>Eukaryota</taxon>
        <taxon>Viridiplantae</taxon>
        <taxon>Streptophyta</taxon>
        <taxon>Embryophyta</taxon>
        <taxon>Tracheophyta</taxon>
        <taxon>Spermatophyta</taxon>
        <taxon>Magnoliopsida</taxon>
        <taxon>eudicotyledons</taxon>
        <taxon>Gunneridae</taxon>
        <taxon>Pentapetalae</taxon>
        <taxon>asterids</taxon>
        <taxon>lamiids</taxon>
        <taxon>Lamiales</taxon>
        <taxon>Oleaceae</taxon>
        <taxon>Forsythieae</taxon>
        <taxon>Forsythia</taxon>
    </lineage>
</organism>
<feature type="chain" id="PRO_5044758598" evidence="1">
    <location>
        <begin position="21"/>
        <end position="158"/>
    </location>
</feature>
<reference evidence="3" key="1">
    <citation type="submission" date="2024-07" db="EMBL/GenBank/DDBJ databases">
        <title>Two chromosome-level genome assemblies of Korean endemic species Abeliophyllum distichum and Forsythia ovata (Oleaceae).</title>
        <authorList>
            <person name="Jang H."/>
        </authorList>
    </citation>
    <scope>NUCLEOTIDE SEQUENCE [LARGE SCALE GENOMIC DNA]</scope>
</reference>
<dbReference type="AlphaFoldDB" id="A0ABD1PYA7"/>
<evidence type="ECO:0000313" key="3">
    <source>
        <dbReference type="Proteomes" id="UP001604277"/>
    </source>
</evidence>
<evidence type="ECO:0000256" key="1">
    <source>
        <dbReference type="SAM" id="SignalP"/>
    </source>
</evidence>
<keyword evidence="1" id="KW-0732">Signal</keyword>
<name>A0ABD1PYA7_9LAMI</name>
<protein>
    <submittedName>
        <fullName evidence="2">Uncharacterized protein</fullName>
    </submittedName>
</protein>
<feature type="signal peptide" evidence="1">
    <location>
        <begin position="1"/>
        <end position="20"/>
    </location>
</feature>
<keyword evidence="3" id="KW-1185">Reference proteome</keyword>
<gene>
    <name evidence="2" type="ORF">Fot_50488</name>
</gene>
<proteinExistence type="predicted"/>
<comment type="caution">
    <text evidence="2">The sequence shown here is derived from an EMBL/GenBank/DDBJ whole genome shotgun (WGS) entry which is preliminary data.</text>
</comment>
<evidence type="ECO:0000313" key="2">
    <source>
        <dbReference type="EMBL" id="KAL2468912.1"/>
    </source>
</evidence>